<dbReference type="PROSITE" id="PS00517">
    <property type="entry name" value="RNASE_3_1"/>
    <property type="match status" value="1"/>
</dbReference>
<dbReference type="SMART" id="SM00358">
    <property type="entry name" value="DSRM"/>
    <property type="match status" value="1"/>
</dbReference>
<dbReference type="EC" id="3.1.26.3" evidence="8"/>
<dbReference type="SMART" id="SM00535">
    <property type="entry name" value="RIBOc"/>
    <property type="match status" value="1"/>
</dbReference>
<dbReference type="NCBIfam" id="TIGR02191">
    <property type="entry name" value="RNaseIII"/>
    <property type="match status" value="1"/>
</dbReference>
<keyword evidence="8" id="KW-0460">Magnesium</keyword>
<dbReference type="InterPro" id="IPR014720">
    <property type="entry name" value="dsRBD_dom"/>
</dbReference>
<feature type="active site" evidence="8">
    <location>
        <position position="47"/>
    </location>
</feature>
<dbReference type="InterPro" id="IPR000999">
    <property type="entry name" value="RNase_III_dom"/>
</dbReference>
<organism evidence="11 12">
    <name type="scientific">Allohahella marinimesophila</name>
    <dbReference type="NCBI Taxonomy" id="1054972"/>
    <lineage>
        <taxon>Bacteria</taxon>
        <taxon>Pseudomonadati</taxon>
        <taxon>Pseudomonadota</taxon>
        <taxon>Gammaproteobacteria</taxon>
        <taxon>Oceanospirillales</taxon>
        <taxon>Hahellaceae</taxon>
        <taxon>Allohahella</taxon>
    </lineage>
</organism>
<dbReference type="Gene3D" id="1.10.1520.10">
    <property type="entry name" value="Ribonuclease III domain"/>
    <property type="match status" value="1"/>
</dbReference>
<comment type="subcellular location">
    <subcellularLocation>
        <location evidence="8">Cytoplasm</location>
    </subcellularLocation>
</comment>
<dbReference type="SUPFAM" id="SSF54768">
    <property type="entry name" value="dsRNA-binding domain-like"/>
    <property type="match status" value="1"/>
</dbReference>
<dbReference type="PANTHER" id="PTHR11207">
    <property type="entry name" value="RIBONUCLEASE III"/>
    <property type="match status" value="1"/>
</dbReference>
<feature type="active site" evidence="8">
    <location>
        <position position="119"/>
    </location>
</feature>
<comment type="similarity">
    <text evidence="2">Belongs to the ribonuclease III family.</text>
</comment>
<evidence type="ECO:0000256" key="6">
    <source>
        <dbReference type="ARBA" id="ARBA00022801"/>
    </source>
</evidence>
<gene>
    <name evidence="8 11" type="primary">rnc</name>
    <name evidence="11" type="ORF">GCM10022278_36680</name>
</gene>
<comment type="cofactor">
    <cofactor evidence="8">
        <name>Mg(2+)</name>
        <dbReference type="ChEBI" id="CHEBI:18420"/>
    </cofactor>
</comment>
<proteinExistence type="inferred from homology"/>
<reference evidence="12" key="1">
    <citation type="journal article" date="2019" name="Int. J. Syst. Evol. Microbiol.">
        <title>The Global Catalogue of Microorganisms (GCM) 10K type strain sequencing project: providing services to taxonomists for standard genome sequencing and annotation.</title>
        <authorList>
            <consortium name="The Broad Institute Genomics Platform"/>
            <consortium name="The Broad Institute Genome Sequencing Center for Infectious Disease"/>
            <person name="Wu L."/>
            <person name="Ma J."/>
        </authorList>
    </citation>
    <scope>NUCLEOTIDE SEQUENCE [LARGE SCALE GENOMIC DNA]</scope>
    <source>
        <strain evidence="12">JCM 17555</strain>
    </source>
</reference>
<comment type="caution">
    <text evidence="11">The sequence shown here is derived from an EMBL/GenBank/DDBJ whole genome shotgun (WGS) entry which is preliminary data.</text>
</comment>
<dbReference type="Gene3D" id="3.30.160.20">
    <property type="match status" value="1"/>
</dbReference>
<sequence>MLRTDQTLDKLQTQLGYRFRDESLLELALSHRSYGKCNNERLEFLGDSIVNFVVAEALYERFTDAREGQLSRMRASLVKGVTLAEVARDLSLGDAMRLGSGELKSGGFRRESILADGLEAVIGAVYLDSSFETAKTLLAGLFASRLDALKPEDTRKDSKTRLQELLQSRQSELPVYEILEVLGEAHAQTFVVKCTVHGLDDVFSGRGPSRRLAEQKAAAKALKHLEGLEKS</sequence>
<dbReference type="CDD" id="cd00593">
    <property type="entry name" value="RIBOc"/>
    <property type="match status" value="1"/>
</dbReference>
<feature type="domain" description="RNase III" evidence="10">
    <location>
        <begin position="8"/>
        <end position="130"/>
    </location>
</feature>
<keyword evidence="8" id="KW-0819">tRNA processing</keyword>
<dbReference type="Proteomes" id="UP001501337">
    <property type="component" value="Unassembled WGS sequence"/>
</dbReference>
<dbReference type="InterPro" id="IPR011907">
    <property type="entry name" value="RNase_III"/>
</dbReference>
<evidence type="ECO:0000313" key="11">
    <source>
        <dbReference type="EMBL" id="GAA3976459.1"/>
    </source>
</evidence>
<feature type="binding site" evidence="8">
    <location>
        <position position="43"/>
    </location>
    <ligand>
        <name>Mg(2+)</name>
        <dbReference type="ChEBI" id="CHEBI:18420"/>
    </ligand>
</feature>
<dbReference type="PANTHER" id="PTHR11207:SF0">
    <property type="entry name" value="RIBONUCLEASE 3"/>
    <property type="match status" value="1"/>
</dbReference>
<feature type="binding site" evidence="8">
    <location>
        <position position="116"/>
    </location>
    <ligand>
        <name>Mg(2+)</name>
        <dbReference type="ChEBI" id="CHEBI:18420"/>
    </ligand>
</feature>
<feature type="binding site" evidence="8">
    <location>
        <position position="119"/>
    </location>
    <ligand>
        <name>Mg(2+)</name>
        <dbReference type="ChEBI" id="CHEBI:18420"/>
    </ligand>
</feature>
<evidence type="ECO:0000259" key="10">
    <source>
        <dbReference type="PROSITE" id="PS50142"/>
    </source>
</evidence>
<dbReference type="HAMAP" id="MF_00104">
    <property type="entry name" value="RNase_III"/>
    <property type="match status" value="1"/>
</dbReference>
<evidence type="ECO:0000256" key="1">
    <source>
        <dbReference type="ARBA" id="ARBA00000109"/>
    </source>
</evidence>
<keyword evidence="8" id="KW-0699">rRNA-binding</keyword>
<keyword evidence="6 8" id="KW-0378">Hydrolase</keyword>
<dbReference type="PROSITE" id="PS50137">
    <property type="entry name" value="DS_RBD"/>
    <property type="match status" value="1"/>
</dbReference>
<dbReference type="EMBL" id="BAABBO010000019">
    <property type="protein sequence ID" value="GAA3976459.1"/>
    <property type="molecule type" value="Genomic_DNA"/>
</dbReference>
<comment type="catalytic activity">
    <reaction evidence="1 8">
        <text>Endonucleolytic cleavage to 5'-phosphomonoester.</text>
        <dbReference type="EC" id="3.1.26.3"/>
    </reaction>
</comment>
<evidence type="ECO:0000256" key="3">
    <source>
        <dbReference type="ARBA" id="ARBA00022664"/>
    </source>
</evidence>
<evidence type="ECO:0000256" key="2">
    <source>
        <dbReference type="ARBA" id="ARBA00010183"/>
    </source>
</evidence>
<dbReference type="PROSITE" id="PS50142">
    <property type="entry name" value="RNASE_3_2"/>
    <property type="match status" value="1"/>
</dbReference>
<keyword evidence="8" id="KW-0698">rRNA processing</keyword>
<keyword evidence="3 8" id="KW-0507">mRNA processing</keyword>
<evidence type="ECO:0000256" key="5">
    <source>
        <dbReference type="ARBA" id="ARBA00022759"/>
    </source>
</evidence>
<accession>A0ABP7Q561</accession>
<keyword evidence="12" id="KW-1185">Reference proteome</keyword>
<evidence type="ECO:0000313" key="12">
    <source>
        <dbReference type="Proteomes" id="UP001501337"/>
    </source>
</evidence>
<evidence type="ECO:0000259" key="9">
    <source>
        <dbReference type="PROSITE" id="PS50137"/>
    </source>
</evidence>
<keyword evidence="8" id="KW-0963">Cytoplasm</keyword>
<evidence type="ECO:0000256" key="7">
    <source>
        <dbReference type="ARBA" id="ARBA00022884"/>
    </source>
</evidence>
<evidence type="ECO:0000256" key="8">
    <source>
        <dbReference type="HAMAP-Rule" id="MF_00104"/>
    </source>
</evidence>
<keyword evidence="8" id="KW-0479">Metal-binding</keyword>
<keyword evidence="5 8" id="KW-0255">Endonuclease</keyword>
<dbReference type="Pfam" id="PF14622">
    <property type="entry name" value="Ribonucleas_3_3"/>
    <property type="match status" value="1"/>
</dbReference>
<evidence type="ECO:0000256" key="4">
    <source>
        <dbReference type="ARBA" id="ARBA00022722"/>
    </source>
</evidence>
<dbReference type="RefSeq" id="WP_344809139.1">
    <property type="nucleotide sequence ID" value="NZ_BAABBO010000019.1"/>
</dbReference>
<keyword evidence="7 8" id="KW-0694">RNA-binding</keyword>
<comment type="function">
    <text evidence="8">Digests double-stranded RNA. Involved in the processing of primary rRNA transcript to yield the immediate precursors to the large and small rRNAs (23S and 16S). Processes some mRNAs, and tRNAs when they are encoded in the rRNA operon. Processes pre-crRNA and tracrRNA of type II CRISPR loci if present in the organism.</text>
</comment>
<keyword evidence="4 8" id="KW-0540">Nuclease</keyword>
<name>A0ABP7Q561_9GAMM</name>
<comment type="subunit">
    <text evidence="8">Homodimer.</text>
</comment>
<feature type="domain" description="DRBM" evidence="9">
    <location>
        <begin position="157"/>
        <end position="227"/>
    </location>
</feature>
<dbReference type="SUPFAM" id="SSF69065">
    <property type="entry name" value="RNase III domain-like"/>
    <property type="match status" value="1"/>
</dbReference>
<dbReference type="CDD" id="cd10845">
    <property type="entry name" value="DSRM_RNAse_III_family"/>
    <property type="match status" value="1"/>
</dbReference>
<protein>
    <recommendedName>
        <fullName evidence="8">Ribonuclease 3</fullName>
        <ecNumber evidence="8">3.1.26.3</ecNumber>
    </recommendedName>
    <alternativeName>
        <fullName evidence="8">Ribonuclease III</fullName>
        <shortName evidence="8">RNase III</shortName>
    </alternativeName>
</protein>
<dbReference type="Pfam" id="PF00035">
    <property type="entry name" value="dsrm"/>
    <property type="match status" value="1"/>
</dbReference>
<dbReference type="InterPro" id="IPR036389">
    <property type="entry name" value="RNase_III_sf"/>
</dbReference>